<dbReference type="EMBL" id="GBXM01062231">
    <property type="protein sequence ID" value="JAH46346.1"/>
    <property type="molecule type" value="Transcribed_RNA"/>
</dbReference>
<dbReference type="AlphaFoldDB" id="A0A0E9SYH2"/>
<organism evidence="1">
    <name type="scientific">Anguilla anguilla</name>
    <name type="common">European freshwater eel</name>
    <name type="synonym">Muraena anguilla</name>
    <dbReference type="NCBI Taxonomy" id="7936"/>
    <lineage>
        <taxon>Eukaryota</taxon>
        <taxon>Metazoa</taxon>
        <taxon>Chordata</taxon>
        <taxon>Craniata</taxon>
        <taxon>Vertebrata</taxon>
        <taxon>Euteleostomi</taxon>
        <taxon>Actinopterygii</taxon>
        <taxon>Neopterygii</taxon>
        <taxon>Teleostei</taxon>
        <taxon>Anguilliformes</taxon>
        <taxon>Anguillidae</taxon>
        <taxon>Anguilla</taxon>
    </lineage>
</organism>
<reference evidence="1" key="1">
    <citation type="submission" date="2014-11" db="EMBL/GenBank/DDBJ databases">
        <authorList>
            <person name="Amaro Gonzalez C."/>
        </authorList>
    </citation>
    <scope>NUCLEOTIDE SEQUENCE</scope>
</reference>
<evidence type="ECO:0000313" key="1">
    <source>
        <dbReference type="EMBL" id="JAH46346.1"/>
    </source>
</evidence>
<accession>A0A0E9SYH2</accession>
<sequence length="37" mass="4205">MHAWCASMGENAVLRCVCFRLIRDDDSGLLVFFVCLL</sequence>
<reference evidence="1" key="2">
    <citation type="journal article" date="2015" name="Fish Shellfish Immunol.">
        <title>Early steps in the European eel (Anguilla anguilla)-Vibrio vulnificus interaction in the gills: Role of the RtxA13 toxin.</title>
        <authorList>
            <person name="Callol A."/>
            <person name="Pajuelo D."/>
            <person name="Ebbesson L."/>
            <person name="Teles M."/>
            <person name="MacKenzie S."/>
            <person name="Amaro C."/>
        </authorList>
    </citation>
    <scope>NUCLEOTIDE SEQUENCE</scope>
</reference>
<proteinExistence type="predicted"/>
<name>A0A0E9SYH2_ANGAN</name>
<protein>
    <submittedName>
        <fullName evidence="1">Uncharacterized protein</fullName>
    </submittedName>
</protein>